<accession>A0ABZ1C668</accession>
<dbReference type="RefSeq" id="WP_221032619.1">
    <property type="nucleotide sequence ID" value="NZ_CP139781.1"/>
</dbReference>
<dbReference type="Gene3D" id="1.10.10.60">
    <property type="entry name" value="Homeodomain-like"/>
    <property type="match status" value="1"/>
</dbReference>
<dbReference type="EMBL" id="CP139781">
    <property type="protein sequence ID" value="WRQ85800.1"/>
    <property type="molecule type" value="Genomic_DNA"/>
</dbReference>
<evidence type="ECO:0000259" key="5">
    <source>
        <dbReference type="PROSITE" id="PS50977"/>
    </source>
</evidence>
<feature type="DNA-binding region" description="H-T-H motif" evidence="4">
    <location>
        <begin position="29"/>
        <end position="48"/>
    </location>
</feature>
<name>A0ABZ1C668_9BACT</name>
<dbReference type="InterPro" id="IPR036271">
    <property type="entry name" value="Tet_transcr_reg_TetR-rel_C_sf"/>
</dbReference>
<dbReference type="SUPFAM" id="SSF48498">
    <property type="entry name" value="Tetracyclin repressor-like, C-terminal domain"/>
    <property type="match status" value="1"/>
</dbReference>
<evidence type="ECO:0000256" key="3">
    <source>
        <dbReference type="ARBA" id="ARBA00023163"/>
    </source>
</evidence>
<dbReference type="InterPro" id="IPR023772">
    <property type="entry name" value="DNA-bd_HTH_TetR-type_CS"/>
</dbReference>
<sequence>MARPAKFDCQDVLCKAMTLFWEKGYRAVSVADLVKVTGLQPGSLYGRFGNKEGLFVECLAHYGEWVNGLRDALPQEVTPLNRLRALYEVLVNQALGPEGTRGCFYVNTCLEADPQEPEICAELHKGLTTGERWIRAQLEAAISAGELKSATDAKVLAGCLSTSLYGLRVVTRAGTDADHLRTVAMTAYESLVGPWQTEAVAQN</sequence>
<dbReference type="PANTHER" id="PTHR47506">
    <property type="entry name" value="TRANSCRIPTIONAL REGULATORY PROTEIN"/>
    <property type="match status" value="1"/>
</dbReference>
<reference evidence="6 7" key="1">
    <citation type="submission" date="2021-08" db="EMBL/GenBank/DDBJ databases">
        <authorList>
            <person name="Zhang D."/>
            <person name="Zhang A."/>
            <person name="Wang L."/>
        </authorList>
    </citation>
    <scope>NUCLEOTIDE SEQUENCE [LARGE SCALE GENOMIC DNA]</scope>
    <source>
        <strain evidence="6 7">WL0086</strain>
    </source>
</reference>
<dbReference type="PANTHER" id="PTHR47506:SF1">
    <property type="entry name" value="HTH-TYPE TRANSCRIPTIONAL REGULATOR YJDC"/>
    <property type="match status" value="1"/>
</dbReference>
<proteinExistence type="predicted"/>
<evidence type="ECO:0000256" key="1">
    <source>
        <dbReference type="ARBA" id="ARBA00023015"/>
    </source>
</evidence>
<organism evidence="6 7">
    <name type="scientific">Actomonas aquatica</name>
    <dbReference type="NCBI Taxonomy" id="2866162"/>
    <lineage>
        <taxon>Bacteria</taxon>
        <taxon>Pseudomonadati</taxon>
        <taxon>Verrucomicrobiota</taxon>
        <taxon>Opitutia</taxon>
        <taxon>Opitutales</taxon>
        <taxon>Opitutaceae</taxon>
        <taxon>Actomonas</taxon>
    </lineage>
</organism>
<gene>
    <name evidence="6" type="ORF">K1X11_013390</name>
</gene>
<feature type="domain" description="HTH tetR-type" evidence="5">
    <location>
        <begin position="6"/>
        <end position="66"/>
    </location>
</feature>
<evidence type="ECO:0000313" key="7">
    <source>
        <dbReference type="Proteomes" id="UP000738431"/>
    </source>
</evidence>
<dbReference type="InterPro" id="IPR009057">
    <property type="entry name" value="Homeodomain-like_sf"/>
</dbReference>
<evidence type="ECO:0000256" key="2">
    <source>
        <dbReference type="ARBA" id="ARBA00023125"/>
    </source>
</evidence>
<dbReference type="InterPro" id="IPR011075">
    <property type="entry name" value="TetR_C"/>
</dbReference>
<protein>
    <submittedName>
        <fullName evidence="6">TetR/AcrR family transcriptional regulator</fullName>
    </submittedName>
</protein>
<keyword evidence="2 4" id="KW-0238">DNA-binding</keyword>
<dbReference type="Gene3D" id="1.10.357.10">
    <property type="entry name" value="Tetracycline Repressor, domain 2"/>
    <property type="match status" value="1"/>
</dbReference>
<dbReference type="PRINTS" id="PR00455">
    <property type="entry name" value="HTHTETR"/>
</dbReference>
<dbReference type="Pfam" id="PF00440">
    <property type="entry name" value="TetR_N"/>
    <property type="match status" value="1"/>
</dbReference>
<evidence type="ECO:0000256" key="4">
    <source>
        <dbReference type="PROSITE-ProRule" id="PRU00335"/>
    </source>
</evidence>
<evidence type="ECO:0000313" key="6">
    <source>
        <dbReference type="EMBL" id="WRQ85800.1"/>
    </source>
</evidence>
<keyword evidence="3" id="KW-0804">Transcription</keyword>
<dbReference type="Pfam" id="PF16925">
    <property type="entry name" value="TetR_C_13"/>
    <property type="match status" value="1"/>
</dbReference>
<dbReference type="PROSITE" id="PS01081">
    <property type="entry name" value="HTH_TETR_1"/>
    <property type="match status" value="1"/>
</dbReference>
<keyword evidence="7" id="KW-1185">Reference proteome</keyword>
<dbReference type="InterPro" id="IPR001647">
    <property type="entry name" value="HTH_TetR"/>
</dbReference>
<dbReference type="SUPFAM" id="SSF46689">
    <property type="entry name" value="Homeodomain-like"/>
    <property type="match status" value="1"/>
</dbReference>
<keyword evidence="1" id="KW-0805">Transcription regulation</keyword>
<reference evidence="6 7" key="2">
    <citation type="submission" date="2023-12" db="EMBL/GenBank/DDBJ databases">
        <title>Description of an unclassified Opitutus bacterium of Verrucomicrobiota.</title>
        <authorList>
            <person name="Zhang D.-F."/>
        </authorList>
    </citation>
    <scope>NUCLEOTIDE SEQUENCE [LARGE SCALE GENOMIC DNA]</scope>
    <source>
        <strain evidence="6 7">WL0086</strain>
    </source>
</reference>
<dbReference type="PROSITE" id="PS50977">
    <property type="entry name" value="HTH_TETR_2"/>
    <property type="match status" value="1"/>
</dbReference>
<dbReference type="Proteomes" id="UP000738431">
    <property type="component" value="Chromosome"/>
</dbReference>